<dbReference type="InterPro" id="IPR034033">
    <property type="entry name" value="Serralysin-like"/>
</dbReference>
<comment type="subcellular location">
    <subcellularLocation>
        <location evidence="1">Secreted</location>
    </subcellularLocation>
</comment>
<keyword evidence="6" id="KW-1185">Reference proteome</keyword>
<dbReference type="SUPFAM" id="SSF51120">
    <property type="entry name" value="beta-Roll"/>
    <property type="match status" value="1"/>
</dbReference>
<dbReference type="GO" id="GO:0005509">
    <property type="term" value="F:calcium ion binding"/>
    <property type="evidence" value="ECO:0007669"/>
    <property type="project" value="InterPro"/>
</dbReference>
<feature type="domain" description="Peptidase metallopeptidase" evidence="4">
    <location>
        <begin position="62"/>
        <end position="203"/>
    </location>
</feature>
<dbReference type="EMBL" id="FOXV01000014">
    <property type="protein sequence ID" value="SFQ63017.1"/>
    <property type="molecule type" value="Genomic_DNA"/>
</dbReference>
<dbReference type="AlphaFoldDB" id="A0A1I6A395"/>
<evidence type="ECO:0000259" key="4">
    <source>
        <dbReference type="SMART" id="SM00235"/>
    </source>
</evidence>
<organism evidence="5 6">
    <name type="scientific">Roseivivax halotolerans</name>
    <dbReference type="NCBI Taxonomy" id="93684"/>
    <lineage>
        <taxon>Bacteria</taxon>
        <taxon>Pseudomonadati</taxon>
        <taxon>Pseudomonadota</taxon>
        <taxon>Alphaproteobacteria</taxon>
        <taxon>Rhodobacterales</taxon>
        <taxon>Roseobacteraceae</taxon>
        <taxon>Roseivivax</taxon>
    </lineage>
</organism>
<evidence type="ECO:0000313" key="5">
    <source>
        <dbReference type="EMBL" id="SFQ63017.1"/>
    </source>
</evidence>
<evidence type="ECO:0000256" key="3">
    <source>
        <dbReference type="ARBA" id="ARBA00022737"/>
    </source>
</evidence>
<dbReference type="GO" id="GO:0008270">
    <property type="term" value="F:zinc ion binding"/>
    <property type="evidence" value="ECO:0007669"/>
    <property type="project" value="InterPro"/>
</dbReference>
<keyword evidence="3" id="KW-0677">Repeat</keyword>
<dbReference type="InterPro" id="IPR011049">
    <property type="entry name" value="Serralysin-like_metalloprot_C"/>
</dbReference>
<accession>A0A1I6A395</accession>
<dbReference type="InterPro" id="IPR006026">
    <property type="entry name" value="Peptidase_Metallo"/>
</dbReference>
<dbReference type="GO" id="GO:0005615">
    <property type="term" value="C:extracellular space"/>
    <property type="evidence" value="ECO:0007669"/>
    <property type="project" value="InterPro"/>
</dbReference>
<evidence type="ECO:0000256" key="1">
    <source>
        <dbReference type="ARBA" id="ARBA00004613"/>
    </source>
</evidence>
<dbReference type="GO" id="GO:0006508">
    <property type="term" value="P:proteolysis"/>
    <property type="evidence" value="ECO:0007669"/>
    <property type="project" value="InterPro"/>
</dbReference>
<sequence length="428" mass="45418">MCIYCDKAGLMNGNQTGATTLPDPSVAVTTDYTDAIDWGTQISSGQTNADGDMVIEYYFAVPGERFGFFQSQEWSEYEKGQAEIAFQTFEDIIDVEFVEVDNAEDAELVLNKVDARGLYLGVFNPPGTLNEGSGGFNSEGTGWNETGGLEQGGYGFITLIHELGHGLGLAHPHDTGGGSPILPGVFNSGSTGVDDLNQGVYTMMSYIDGWVTNPDGDVTPLDTVNYGYQGTPMAVDIAVLQDKYGANMDHATGDDVYMLPDANGSGTFYACIWDAGGTDELRYDGSENAVLDLRPATLELEEGGGGWISYVEGIYGGYTIANGVVIENATGGSGNDAIIANAADNVLTGGAGDDTFIFVEGQGGYDVITDWGNGDDQLDLSDYGRIGLRNFSFDRTPEGFELSFFDQTILFEGVGASTTASEADYLLA</sequence>
<name>A0A1I6A395_9RHOB</name>
<dbReference type="InterPro" id="IPR024079">
    <property type="entry name" value="MetalloPept_cat_dom_sf"/>
</dbReference>
<gene>
    <name evidence="5" type="ORF">SAMN05421853_11473</name>
</gene>
<evidence type="ECO:0000256" key="2">
    <source>
        <dbReference type="ARBA" id="ARBA00022525"/>
    </source>
</evidence>
<dbReference type="SMART" id="SM00235">
    <property type="entry name" value="ZnMc"/>
    <property type="match status" value="1"/>
</dbReference>
<dbReference type="Gene3D" id="3.40.390.10">
    <property type="entry name" value="Collagenase (Catalytic Domain)"/>
    <property type="match status" value="1"/>
</dbReference>
<keyword evidence="2" id="KW-0964">Secreted</keyword>
<dbReference type="InterPro" id="IPR013858">
    <property type="entry name" value="Peptidase_M10B_C"/>
</dbReference>
<evidence type="ECO:0000313" key="6">
    <source>
        <dbReference type="Proteomes" id="UP000243106"/>
    </source>
</evidence>
<protein>
    <submittedName>
        <fullName evidence="5">Serralysin</fullName>
    </submittedName>
</protein>
<dbReference type="GO" id="GO:0008237">
    <property type="term" value="F:metallopeptidase activity"/>
    <property type="evidence" value="ECO:0007669"/>
    <property type="project" value="InterPro"/>
</dbReference>
<dbReference type="Pfam" id="PF08548">
    <property type="entry name" value="Peptidase_M10_C"/>
    <property type="match status" value="1"/>
</dbReference>
<dbReference type="Proteomes" id="UP000243106">
    <property type="component" value="Unassembled WGS sequence"/>
</dbReference>
<dbReference type="SUPFAM" id="SSF55486">
    <property type="entry name" value="Metalloproteases ('zincins'), catalytic domain"/>
    <property type="match status" value="1"/>
</dbReference>
<proteinExistence type="predicted"/>
<dbReference type="CDD" id="cd04277">
    <property type="entry name" value="ZnMc_serralysin_like"/>
    <property type="match status" value="1"/>
</dbReference>
<dbReference type="Gene3D" id="2.150.10.10">
    <property type="entry name" value="Serralysin-like metalloprotease, C-terminal"/>
    <property type="match status" value="1"/>
</dbReference>
<dbReference type="STRING" id="93684.SAMN05421853_11473"/>
<reference evidence="6" key="1">
    <citation type="submission" date="2016-10" db="EMBL/GenBank/DDBJ databases">
        <authorList>
            <person name="Varghese N."/>
            <person name="Submissions S."/>
        </authorList>
    </citation>
    <scope>NUCLEOTIDE SEQUENCE [LARGE SCALE GENOMIC DNA]</scope>
    <source>
        <strain evidence="6">JCM 10271</strain>
    </source>
</reference>